<evidence type="ECO:0000313" key="1">
    <source>
        <dbReference type="EMBL" id="ONI39835.1"/>
    </source>
</evidence>
<organism evidence="1 2">
    <name type="scientific">Candidatus Epulonipiscium fishelsonii</name>
    <dbReference type="NCBI Taxonomy" id="77094"/>
    <lineage>
        <taxon>Bacteria</taxon>
        <taxon>Bacillati</taxon>
        <taxon>Bacillota</taxon>
        <taxon>Clostridia</taxon>
        <taxon>Lachnospirales</taxon>
        <taxon>Lachnospiraceae</taxon>
        <taxon>Candidatus Epulonipiscium</taxon>
    </lineage>
</organism>
<sequence>MNSPLAKNFSMTELLKYTLPSMIMMVFMSTYTIIDGVFVSSFLGEDALAAVNLVIPPIGIVMAVGLMFATGGNAVIAKLLGQGKQREAREFLTVIYIIGGILGGILTALVLIFPDEILSLLKVSDNLYTLAKDYMLSFTGFLVPLFFMVFIQSFMVTAGNPMFGLMLGIAGGITNIVLDYMLISPDMLNMGIAGAGIATGIGYALSGLIGFFYFIFNRKCALHFVKPKFRIKTLGQSMFNGSSEFVGSLATSITTLMFNFILMSMVGDAGVAAISVILYIQMFQSAIYMGYTLGVSPIIAFKYGEENHNGLHKVIMQSFKIISVASVLVIALTLMFSNEAVGIFIKKESATFEMTKNGLLLFLPAYLFMGFNIFFSAMFTSLSNGKVSAIISVLRSLVFILIALIVLPQIFKLNGVWLAVPLAEFLAIIVSIYYYKKNKSHYKY</sequence>
<protein>
    <submittedName>
        <fullName evidence="1">Uncharacterized protein</fullName>
    </submittedName>
</protein>
<accession>A0ACC8XB64</accession>
<gene>
    <name evidence="1" type="ORF">AN396_07215</name>
</gene>
<comment type="caution">
    <text evidence="1">The sequence shown here is derived from an EMBL/GenBank/DDBJ whole genome shotgun (WGS) entry which is preliminary data.</text>
</comment>
<evidence type="ECO:0000313" key="2">
    <source>
        <dbReference type="Proteomes" id="UP000188605"/>
    </source>
</evidence>
<proteinExistence type="predicted"/>
<reference evidence="1" key="1">
    <citation type="submission" date="2016-08" db="EMBL/GenBank/DDBJ databases">
        <authorList>
            <person name="Ngugi D.K."/>
            <person name="Miyake S."/>
            <person name="Stingl U."/>
        </authorList>
    </citation>
    <scope>NUCLEOTIDE SEQUENCE</scope>
    <source>
        <strain evidence="1">SCG-B11WGA-EpuloA1</strain>
    </source>
</reference>
<dbReference type="Proteomes" id="UP000188605">
    <property type="component" value="Unassembled WGS sequence"/>
</dbReference>
<name>A0ACC8XB64_9FIRM</name>
<dbReference type="EMBL" id="LJDB01000060">
    <property type="protein sequence ID" value="ONI39835.1"/>
    <property type="molecule type" value="Genomic_DNA"/>
</dbReference>
<keyword evidence="2" id="KW-1185">Reference proteome</keyword>